<dbReference type="Proteomes" id="UP000054549">
    <property type="component" value="Unassembled WGS sequence"/>
</dbReference>
<feature type="chain" id="PRO_5002155225" evidence="1">
    <location>
        <begin position="24"/>
        <end position="55"/>
    </location>
</feature>
<feature type="signal peptide" evidence="1">
    <location>
        <begin position="1"/>
        <end position="23"/>
    </location>
</feature>
<evidence type="ECO:0000313" key="3">
    <source>
        <dbReference type="Proteomes" id="UP000054549"/>
    </source>
</evidence>
<dbReference type="AlphaFoldDB" id="A0A0C2RXS6"/>
<reference evidence="2 3" key="1">
    <citation type="submission" date="2014-04" db="EMBL/GenBank/DDBJ databases">
        <title>Evolutionary Origins and Diversification of the Mycorrhizal Mutualists.</title>
        <authorList>
            <consortium name="DOE Joint Genome Institute"/>
            <consortium name="Mycorrhizal Genomics Consortium"/>
            <person name="Kohler A."/>
            <person name="Kuo A."/>
            <person name="Nagy L.G."/>
            <person name="Floudas D."/>
            <person name="Copeland A."/>
            <person name="Barry K.W."/>
            <person name="Cichocki N."/>
            <person name="Veneault-Fourrey C."/>
            <person name="LaButti K."/>
            <person name="Lindquist E.A."/>
            <person name="Lipzen A."/>
            <person name="Lundell T."/>
            <person name="Morin E."/>
            <person name="Murat C."/>
            <person name="Riley R."/>
            <person name="Ohm R."/>
            <person name="Sun H."/>
            <person name="Tunlid A."/>
            <person name="Henrissat B."/>
            <person name="Grigoriev I.V."/>
            <person name="Hibbett D.S."/>
            <person name="Martin F."/>
        </authorList>
    </citation>
    <scope>NUCLEOTIDE SEQUENCE [LARGE SCALE GENOMIC DNA]</scope>
    <source>
        <strain evidence="2 3">Koide BX008</strain>
    </source>
</reference>
<keyword evidence="3" id="KW-1185">Reference proteome</keyword>
<evidence type="ECO:0000256" key="1">
    <source>
        <dbReference type="SAM" id="SignalP"/>
    </source>
</evidence>
<dbReference type="InParanoid" id="A0A0C2RXS6"/>
<accession>A0A0C2RXS6</accession>
<name>A0A0C2RXS6_AMAMK</name>
<dbReference type="OrthoDB" id="1715602at2759"/>
<sequence length="55" mass="6035">LNVQSIRALLCLGAWSLMGLVKDKDVLDVTRMPDLKVQEEDSEPEVVAVNLNVAV</sequence>
<proteinExistence type="predicted"/>
<feature type="non-terminal residue" evidence="2">
    <location>
        <position position="1"/>
    </location>
</feature>
<protein>
    <submittedName>
        <fullName evidence="2">Uncharacterized protein</fullName>
    </submittedName>
</protein>
<gene>
    <name evidence="2" type="ORF">M378DRAFT_91397</name>
</gene>
<keyword evidence="1" id="KW-0732">Signal</keyword>
<dbReference type="HOGENOM" id="CLU_3037783_0_0_1"/>
<organism evidence="2 3">
    <name type="scientific">Amanita muscaria (strain Koide BX008)</name>
    <dbReference type="NCBI Taxonomy" id="946122"/>
    <lineage>
        <taxon>Eukaryota</taxon>
        <taxon>Fungi</taxon>
        <taxon>Dikarya</taxon>
        <taxon>Basidiomycota</taxon>
        <taxon>Agaricomycotina</taxon>
        <taxon>Agaricomycetes</taxon>
        <taxon>Agaricomycetidae</taxon>
        <taxon>Agaricales</taxon>
        <taxon>Pluteineae</taxon>
        <taxon>Amanitaceae</taxon>
        <taxon>Amanita</taxon>
    </lineage>
</organism>
<dbReference type="EMBL" id="KN818566">
    <property type="protein sequence ID" value="KIL55110.1"/>
    <property type="molecule type" value="Genomic_DNA"/>
</dbReference>
<evidence type="ECO:0000313" key="2">
    <source>
        <dbReference type="EMBL" id="KIL55110.1"/>
    </source>
</evidence>